<dbReference type="EMBL" id="WBUI01000003">
    <property type="protein sequence ID" value="KAB2934383.1"/>
    <property type="molecule type" value="Genomic_DNA"/>
</dbReference>
<comment type="caution">
    <text evidence="4">The sequence shown here is derived from an EMBL/GenBank/DDBJ whole genome shotgun (WGS) entry which is preliminary data.</text>
</comment>
<dbReference type="PRINTS" id="PR00455">
    <property type="entry name" value="HTHTETR"/>
</dbReference>
<dbReference type="SUPFAM" id="SSF46689">
    <property type="entry name" value="Homeodomain-like"/>
    <property type="match status" value="1"/>
</dbReference>
<sequence length="205" mass="23715">MKTEKKIQTSRTQEERSREMRARLIEATLVCLQRHGYHGSSLSVILNEAGVSRGAWSHHFKSKKDLVAEAAESILKYAIQRAQAAADSLKSGGNFLVILDFIWENFYTGRHRDVWLEFNNAARTDTELKERLLPILESFHTSLDRVWADHLKGTEQASDVRTLMNLTIYLLRGMAIQSVSYDRPEYYADLRQAWARLMEAQVQWK</sequence>
<dbReference type="GO" id="GO:0003700">
    <property type="term" value="F:DNA-binding transcription factor activity"/>
    <property type="evidence" value="ECO:0007669"/>
    <property type="project" value="TreeGrafter"/>
</dbReference>
<gene>
    <name evidence="4" type="ORF">F9K24_04985</name>
</gene>
<dbReference type="Pfam" id="PF00440">
    <property type="entry name" value="TetR_N"/>
    <property type="match status" value="1"/>
</dbReference>
<proteinExistence type="predicted"/>
<evidence type="ECO:0000259" key="3">
    <source>
        <dbReference type="PROSITE" id="PS50977"/>
    </source>
</evidence>
<evidence type="ECO:0000313" key="4">
    <source>
        <dbReference type="EMBL" id="KAB2934383.1"/>
    </source>
</evidence>
<dbReference type="Gene3D" id="1.10.357.10">
    <property type="entry name" value="Tetracycline Repressor, domain 2"/>
    <property type="match status" value="1"/>
</dbReference>
<dbReference type="PROSITE" id="PS50977">
    <property type="entry name" value="HTH_TETR_2"/>
    <property type="match status" value="1"/>
</dbReference>
<evidence type="ECO:0000256" key="1">
    <source>
        <dbReference type="ARBA" id="ARBA00023125"/>
    </source>
</evidence>
<protein>
    <submittedName>
        <fullName evidence="4">TetR/AcrR family transcriptional regulator</fullName>
    </submittedName>
</protein>
<dbReference type="InterPro" id="IPR001647">
    <property type="entry name" value="HTH_TetR"/>
</dbReference>
<evidence type="ECO:0000256" key="2">
    <source>
        <dbReference type="PROSITE-ProRule" id="PRU00335"/>
    </source>
</evidence>
<dbReference type="PANTHER" id="PTHR30055">
    <property type="entry name" value="HTH-TYPE TRANSCRIPTIONAL REGULATOR RUTR"/>
    <property type="match status" value="1"/>
</dbReference>
<dbReference type="AlphaFoldDB" id="A0A833H3R7"/>
<name>A0A833H3R7_9LEPT</name>
<keyword evidence="1 2" id="KW-0238">DNA-binding</keyword>
<dbReference type="InterPro" id="IPR050109">
    <property type="entry name" value="HTH-type_TetR-like_transc_reg"/>
</dbReference>
<dbReference type="PANTHER" id="PTHR30055:SF226">
    <property type="entry name" value="HTH-TYPE TRANSCRIPTIONAL REGULATOR PKSA"/>
    <property type="match status" value="1"/>
</dbReference>
<organism evidence="4 5">
    <name type="scientific">Leptonema illini</name>
    <dbReference type="NCBI Taxonomy" id="183"/>
    <lineage>
        <taxon>Bacteria</taxon>
        <taxon>Pseudomonadati</taxon>
        <taxon>Spirochaetota</taxon>
        <taxon>Spirochaetia</taxon>
        <taxon>Leptospirales</taxon>
        <taxon>Leptospiraceae</taxon>
        <taxon>Leptonema</taxon>
    </lineage>
</organism>
<dbReference type="RefSeq" id="WP_002772757.1">
    <property type="nucleotide sequence ID" value="NZ_JQDG01000019.1"/>
</dbReference>
<dbReference type="Proteomes" id="UP000460298">
    <property type="component" value="Unassembled WGS sequence"/>
</dbReference>
<dbReference type="InterPro" id="IPR009057">
    <property type="entry name" value="Homeodomain-like_sf"/>
</dbReference>
<feature type="DNA-binding region" description="H-T-H motif" evidence="2">
    <location>
        <begin position="41"/>
        <end position="60"/>
    </location>
</feature>
<reference evidence="4 5" key="1">
    <citation type="submission" date="2019-10" db="EMBL/GenBank/DDBJ databases">
        <title>Extracellular Electron Transfer in a Candidatus Methanoperedens spp. Enrichment Culture.</title>
        <authorList>
            <person name="Berger S."/>
            <person name="Rangel Shaw D."/>
            <person name="Berben T."/>
            <person name="In 'T Zandt M."/>
            <person name="Frank J."/>
            <person name="Reimann J."/>
            <person name="Jetten M.S.M."/>
            <person name="Welte C.U."/>
        </authorList>
    </citation>
    <scope>NUCLEOTIDE SEQUENCE [LARGE SCALE GENOMIC DNA]</scope>
    <source>
        <strain evidence="4">SB12</strain>
    </source>
</reference>
<feature type="domain" description="HTH tetR-type" evidence="3">
    <location>
        <begin position="18"/>
        <end position="78"/>
    </location>
</feature>
<dbReference type="OrthoDB" id="9179041at2"/>
<dbReference type="GO" id="GO:0000976">
    <property type="term" value="F:transcription cis-regulatory region binding"/>
    <property type="evidence" value="ECO:0007669"/>
    <property type="project" value="TreeGrafter"/>
</dbReference>
<evidence type="ECO:0000313" key="5">
    <source>
        <dbReference type="Proteomes" id="UP000460298"/>
    </source>
</evidence>
<accession>A0A833H3R7</accession>